<feature type="domain" description="Major facilitator superfamily (MFS) profile" evidence="5">
    <location>
        <begin position="60"/>
        <end position="441"/>
    </location>
</feature>
<feature type="transmembrane region" description="Helical" evidence="4">
    <location>
        <begin position="261"/>
        <end position="284"/>
    </location>
</feature>
<dbReference type="GO" id="GO:0022857">
    <property type="term" value="F:transmembrane transporter activity"/>
    <property type="evidence" value="ECO:0007669"/>
    <property type="project" value="InterPro"/>
</dbReference>
<keyword evidence="4" id="KW-1133">Transmembrane helix</keyword>
<dbReference type="Gene3D" id="1.20.1250.20">
    <property type="entry name" value="MFS general substrate transporter like domains"/>
    <property type="match status" value="2"/>
</dbReference>
<feature type="transmembrane region" description="Helical" evidence="4">
    <location>
        <begin position="102"/>
        <end position="124"/>
    </location>
</feature>
<feature type="transmembrane region" description="Helical" evidence="4">
    <location>
        <begin position="188"/>
        <end position="208"/>
    </location>
</feature>
<feature type="region of interest" description="Disordered" evidence="3">
    <location>
        <begin position="1"/>
        <end position="49"/>
    </location>
</feature>
<feature type="transmembrane region" description="Helical" evidence="4">
    <location>
        <begin position="416"/>
        <end position="436"/>
    </location>
</feature>
<keyword evidence="7" id="KW-1185">Reference proteome</keyword>
<dbReference type="PANTHER" id="PTHR11360">
    <property type="entry name" value="MONOCARBOXYLATE TRANSPORTER"/>
    <property type="match status" value="1"/>
</dbReference>
<evidence type="ECO:0000256" key="4">
    <source>
        <dbReference type="SAM" id="Phobius"/>
    </source>
</evidence>
<comment type="caution">
    <text evidence="6">The sequence shown here is derived from an EMBL/GenBank/DDBJ whole genome shotgun (WGS) entry which is preliminary data.</text>
</comment>
<feature type="compositionally biased region" description="Low complexity" evidence="3">
    <location>
        <begin position="1"/>
        <end position="21"/>
    </location>
</feature>
<dbReference type="Proteomes" id="UP000053831">
    <property type="component" value="Unassembled WGS sequence"/>
</dbReference>
<dbReference type="InterPro" id="IPR050327">
    <property type="entry name" value="Proton-linked_MCT"/>
</dbReference>
<feature type="transmembrane region" description="Helical" evidence="4">
    <location>
        <begin position="296"/>
        <end position="314"/>
    </location>
</feature>
<accession>A0A0M8MUL6</accession>
<dbReference type="Pfam" id="PF07690">
    <property type="entry name" value="MFS_1"/>
    <property type="match status" value="1"/>
</dbReference>
<feature type="transmembrane region" description="Helical" evidence="4">
    <location>
        <begin position="220"/>
        <end position="240"/>
    </location>
</feature>
<organism evidence="6 7">
    <name type="scientific">Escovopsis weberi</name>
    <dbReference type="NCBI Taxonomy" id="150374"/>
    <lineage>
        <taxon>Eukaryota</taxon>
        <taxon>Fungi</taxon>
        <taxon>Dikarya</taxon>
        <taxon>Ascomycota</taxon>
        <taxon>Pezizomycotina</taxon>
        <taxon>Sordariomycetes</taxon>
        <taxon>Hypocreomycetidae</taxon>
        <taxon>Hypocreales</taxon>
        <taxon>Hypocreaceae</taxon>
        <taxon>Escovopsis</taxon>
    </lineage>
</organism>
<feature type="transmembrane region" description="Helical" evidence="4">
    <location>
        <begin position="389"/>
        <end position="410"/>
    </location>
</feature>
<dbReference type="PANTHER" id="PTHR11360:SF234">
    <property type="entry name" value="MFS-TYPE TRANSPORTER DBAD-RELATED"/>
    <property type="match status" value="1"/>
</dbReference>
<evidence type="ECO:0000313" key="6">
    <source>
        <dbReference type="EMBL" id="KOS19716.1"/>
    </source>
</evidence>
<feature type="compositionally biased region" description="Low complexity" evidence="3">
    <location>
        <begin position="30"/>
        <end position="39"/>
    </location>
</feature>
<sequence length="448" mass="47472">MSSPSRKSSTTPSSGEPSTSGFHDHEKGDAAVPETTPLPVAAPPPAAAAAVSPPPDGGFVAWLQVVGSFFLFMNSWGVVNSFGVFQTFYETDFLSHETPSNISWIGSVQAFLLLMIGVSTGPLFDLGWFTTLIASGSFFIVFGLMMTSLCSAYWQVMLAQGILIGLGSGLVFVPSVAIVSTYFDSKKALATGIAVAGSSIGGVLYPIIFNQLQPSIGFGWATRVIAFIALATLLLSIAIMRVRVQPRAVRRMLDLSAFAELPFTTFSVGCLFGFMGTYIPFFYIQSYAAQRGVDPALSFYTVSVLNAASTFGRIIPNFFADRTGPLNVLVPCCLCAAVLAFSWIAIDDLAGIFVFCVFYGFFSGTFVSLPPTTVITLTRDLSVVGARMGMSFAFGGVGILIGNPVAGAILDRHGWIGLKCFCGACVLLASILCGIARMSRTTKLLGKA</sequence>
<reference evidence="6 7" key="1">
    <citation type="submission" date="2015-07" db="EMBL/GenBank/DDBJ databases">
        <title>The genome of the fungus Escovopsis weberi, a specialized disease agent of ant agriculture.</title>
        <authorList>
            <person name="de Man T.J."/>
            <person name="Stajich J.E."/>
            <person name="Kubicek C.P."/>
            <person name="Chenthamara K."/>
            <person name="Atanasova L."/>
            <person name="Druzhinina I.S."/>
            <person name="Birnbaum S."/>
            <person name="Barribeau S.M."/>
            <person name="Teiling C."/>
            <person name="Suen G."/>
            <person name="Currie C."/>
            <person name="Gerardo N.M."/>
        </authorList>
    </citation>
    <scope>NUCLEOTIDE SEQUENCE [LARGE SCALE GENOMIC DNA]</scope>
</reference>
<proteinExistence type="inferred from homology"/>
<keyword evidence="4" id="KW-0472">Membrane</keyword>
<dbReference type="OrthoDB" id="6509908at2759"/>
<evidence type="ECO:0000256" key="3">
    <source>
        <dbReference type="SAM" id="MobiDB-lite"/>
    </source>
</evidence>
<keyword evidence="4" id="KW-0812">Transmembrane</keyword>
<feature type="transmembrane region" description="Helical" evidence="4">
    <location>
        <begin position="162"/>
        <end position="183"/>
    </location>
</feature>
<evidence type="ECO:0000259" key="5">
    <source>
        <dbReference type="PROSITE" id="PS50850"/>
    </source>
</evidence>
<feature type="compositionally biased region" description="Pro residues" evidence="3">
    <location>
        <begin position="40"/>
        <end position="49"/>
    </location>
</feature>
<dbReference type="InterPro" id="IPR036259">
    <property type="entry name" value="MFS_trans_sf"/>
</dbReference>
<dbReference type="InterPro" id="IPR020846">
    <property type="entry name" value="MFS_dom"/>
</dbReference>
<evidence type="ECO:0000256" key="2">
    <source>
        <dbReference type="ARBA" id="ARBA00006727"/>
    </source>
</evidence>
<dbReference type="SUPFAM" id="SSF103473">
    <property type="entry name" value="MFS general substrate transporter"/>
    <property type="match status" value="1"/>
</dbReference>
<comment type="similarity">
    <text evidence="2">Belongs to the major facilitator superfamily. Monocarboxylate porter (TC 2.A.1.13) family.</text>
</comment>
<protein>
    <submittedName>
        <fullName evidence="6">Riboflavin transporter MCH5</fullName>
    </submittedName>
</protein>
<comment type="subcellular location">
    <subcellularLocation>
        <location evidence="1">Membrane</location>
        <topology evidence="1">Multi-pass membrane protein</topology>
    </subcellularLocation>
</comment>
<dbReference type="AlphaFoldDB" id="A0A0M8MUL6"/>
<feature type="transmembrane region" description="Helical" evidence="4">
    <location>
        <begin position="136"/>
        <end position="156"/>
    </location>
</feature>
<feature type="transmembrane region" description="Helical" evidence="4">
    <location>
        <begin position="326"/>
        <end position="346"/>
    </location>
</feature>
<dbReference type="InterPro" id="IPR011701">
    <property type="entry name" value="MFS"/>
</dbReference>
<dbReference type="PROSITE" id="PS50850">
    <property type="entry name" value="MFS"/>
    <property type="match status" value="1"/>
</dbReference>
<gene>
    <name evidence="6" type="ORF">ESCO_000087</name>
</gene>
<feature type="transmembrane region" description="Helical" evidence="4">
    <location>
        <begin position="59"/>
        <end position="82"/>
    </location>
</feature>
<feature type="transmembrane region" description="Helical" evidence="4">
    <location>
        <begin position="352"/>
        <end position="377"/>
    </location>
</feature>
<evidence type="ECO:0000313" key="7">
    <source>
        <dbReference type="Proteomes" id="UP000053831"/>
    </source>
</evidence>
<dbReference type="EMBL" id="LGSR01000020">
    <property type="protein sequence ID" value="KOS19716.1"/>
    <property type="molecule type" value="Genomic_DNA"/>
</dbReference>
<name>A0A0M8MUL6_ESCWE</name>
<evidence type="ECO:0000256" key="1">
    <source>
        <dbReference type="ARBA" id="ARBA00004141"/>
    </source>
</evidence>
<dbReference type="GO" id="GO:0016020">
    <property type="term" value="C:membrane"/>
    <property type="evidence" value="ECO:0007669"/>
    <property type="project" value="UniProtKB-SubCell"/>
</dbReference>